<accession>A0A7R9QBI4</accession>
<proteinExistence type="predicted"/>
<evidence type="ECO:0000259" key="1">
    <source>
        <dbReference type="Pfam" id="PF13472"/>
    </source>
</evidence>
<feature type="domain" description="SGNH hydrolase-type esterase" evidence="1">
    <location>
        <begin position="130"/>
        <end position="289"/>
    </location>
</feature>
<dbReference type="Gene3D" id="3.40.50.1110">
    <property type="entry name" value="SGNH hydrolase"/>
    <property type="match status" value="1"/>
</dbReference>
<dbReference type="InterPro" id="IPR036514">
    <property type="entry name" value="SGNH_hydro_sf"/>
</dbReference>
<dbReference type="EMBL" id="CAJPVJ010000418">
    <property type="protein sequence ID" value="CAG2162395.1"/>
    <property type="molecule type" value="Genomic_DNA"/>
</dbReference>
<evidence type="ECO:0000313" key="2">
    <source>
        <dbReference type="EMBL" id="CAD7639454.1"/>
    </source>
</evidence>
<dbReference type="SUPFAM" id="SSF52266">
    <property type="entry name" value="SGNH hydrolase"/>
    <property type="match status" value="1"/>
</dbReference>
<dbReference type="GO" id="GO:0004622">
    <property type="term" value="F:phosphatidylcholine lysophospholipase activity"/>
    <property type="evidence" value="ECO:0007669"/>
    <property type="project" value="TreeGrafter"/>
</dbReference>
<dbReference type="InterPro" id="IPR013830">
    <property type="entry name" value="SGNH_hydro"/>
</dbReference>
<dbReference type="Pfam" id="PF13472">
    <property type="entry name" value="Lipase_GDSL_2"/>
    <property type="match status" value="1"/>
</dbReference>
<dbReference type="PANTHER" id="PTHR30383">
    <property type="entry name" value="THIOESTERASE 1/PROTEASE 1/LYSOPHOSPHOLIPASE L1"/>
    <property type="match status" value="1"/>
</dbReference>
<protein>
    <recommendedName>
        <fullName evidence="1">SGNH hydrolase-type esterase domain-containing protein</fullName>
    </recommendedName>
</protein>
<gene>
    <name evidence="2" type="ORF">ONB1V03_LOCUS1990</name>
</gene>
<name>A0A7R9QBI4_9ACAR</name>
<keyword evidence="3" id="KW-1185">Reference proteome</keyword>
<dbReference type="EMBL" id="OC915243">
    <property type="protein sequence ID" value="CAD7639454.1"/>
    <property type="molecule type" value="Genomic_DNA"/>
</dbReference>
<reference evidence="2" key="1">
    <citation type="submission" date="2020-11" db="EMBL/GenBank/DDBJ databases">
        <authorList>
            <person name="Tran Van P."/>
        </authorList>
    </citation>
    <scope>NUCLEOTIDE SEQUENCE</scope>
</reference>
<dbReference type="PANTHER" id="PTHR30383:SF32">
    <property type="entry name" value="SGNH-HYDROLASE"/>
    <property type="match status" value="1"/>
</dbReference>
<dbReference type="OrthoDB" id="505607at2759"/>
<evidence type="ECO:0000313" key="3">
    <source>
        <dbReference type="Proteomes" id="UP000728032"/>
    </source>
</evidence>
<dbReference type="AlphaFoldDB" id="A0A7R9QBI4"/>
<organism evidence="2">
    <name type="scientific">Oppiella nova</name>
    <dbReference type="NCBI Taxonomy" id="334625"/>
    <lineage>
        <taxon>Eukaryota</taxon>
        <taxon>Metazoa</taxon>
        <taxon>Ecdysozoa</taxon>
        <taxon>Arthropoda</taxon>
        <taxon>Chelicerata</taxon>
        <taxon>Arachnida</taxon>
        <taxon>Acari</taxon>
        <taxon>Acariformes</taxon>
        <taxon>Sarcoptiformes</taxon>
        <taxon>Oribatida</taxon>
        <taxon>Brachypylina</taxon>
        <taxon>Oppioidea</taxon>
        <taxon>Oppiidae</taxon>
        <taxon>Oppiella</taxon>
    </lineage>
</organism>
<dbReference type="InterPro" id="IPR051532">
    <property type="entry name" value="Ester_Hydrolysis_Enzymes"/>
</dbReference>
<dbReference type="Proteomes" id="UP000728032">
    <property type="component" value="Unassembled WGS sequence"/>
</dbReference>
<sequence length="306" mass="34694">MHYEYNHVLSPITTDAVIESVSRGIVFGTNSLSIATPALNHVLSPITTDAVIESVSRGYHKPCLSESHKMIRFKSCDNKMLSVLPIFAVILVFGQCLAQDISWEPRARGDKHHELINQTVAHKTDEKIIFVGDSITQGWQSLGKAVWDKYYAPRHAYNYGISGDRTENVIFRIRDKEFDGLNPKVAVLMIGTNNIGWNNTVEDAAHGVQEVLQELTAKMSTTKVILLSNLPRTQPNGSKCKRLNVLLKKFADNKTIFYLDLWSHYETPDGRQKFELFVDKLHVNEKGFEVWQQTMDPLLNKLDPNL</sequence>